<dbReference type="Pfam" id="PF04266">
    <property type="entry name" value="ASCH"/>
    <property type="match status" value="1"/>
</dbReference>
<dbReference type="SMART" id="SM01022">
    <property type="entry name" value="ASCH"/>
    <property type="match status" value="1"/>
</dbReference>
<evidence type="ECO:0000259" key="1">
    <source>
        <dbReference type="SMART" id="SM01022"/>
    </source>
</evidence>
<dbReference type="PANTHER" id="PTHR34204:SF2">
    <property type="entry name" value="RNA-BINDING ASCH DOMAIN PROTEIN"/>
    <property type="match status" value="1"/>
</dbReference>
<dbReference type="InterPro" id="IPR007374">
    <property type="entry name" value="ASCH_domain"/>
</dbReference>
<protein>
    <recommendedName>
        <fullName evidence="1">ASCH domain-containing protein</fullName>
    </recommendedName>
</protein>
<dbReference type="Gramene" id="OQU90647">
    <property type="protein sequence ID" value="OQU90647"/>
    <property type="gene ID" value="SORBI_3001G017600"/>
</dbReference>
<dbReference type="EMBL" id="CM000760">
    <property type="protein sequence ID" value="OQU90647.1"/>
    <property type="molecule type" value="Genomic_DNA"/>
</dbReference>
<dbReference type="Gene3D" id="2.30.130.30">
    <property type="entry name" value="Hypothetical protein"/>
    <property type="match status" value="1"/>
</dbReference>
<dbReference type="ExpressionAtlas" id="A0A1Z5S3Y5">
    <property type="expression patterns" value="baseline and differential"/>
</dbReference>
<name>A0A1Z5S3Y5_SORBI</name>
<keyword evidence="3" id="KW-1185">Reference proteome</keyword>
<reference evidence="3" key="2">
    <citation type="journal article" date="2018" name="Plant J.">
        <title>The Sorghum bicolor reference genome: improved assembly, gene annotations, a transcriptome atlas, and signatures of genome organization.</title>
        <authorList>
            <person name="McCormick R.F."/>
            <person name="Truong S.K."/>
            <person name="Sreedasyam A."/>
            <person name="Jenkins J."/>
            <person name="Shu S."/>
            <person name="Sims D."/>
            <person name="Kennedy M."/>
            <person name="Amirebrahimi M."/>
            <person name="Weers B.D."/>
            <person name="McKinley B."/>
            <person name="Mattison A."/>
            <person name="Morishige D.T."/>
            <person name="Grimwood J."/>
            <person name="Schmutz J."/>
            <person name="Mullet J.E."/>
        </authorList>
    </citation>
    <scope>NUCLEOTIDE SEQUENCE [LARGE SCALE GENOMIC DNA]</scope>
    <source>
        <strain evidence="3">cv. BTx623</strain>
    </source>
</reference>
<evidence type="ECO:0000313" key="3">
    <source>
        <dbReference type="Proteomes" id="UP000000768"/>
    </source>
</evidence>
<proteinExistence type="predicted"/>
<dbReference type="AlphaFoldDB" id="A0A1Z5S3Y5"/>
<gene>
    <name evidence="2" type="ORF">SORBI_3001G017600</name>
</gene>
<reference evidence="2 3" key="1">
    <citation type="journal article" date="2009" name="Nature">
        <title>The Sorghum bicolor genome and the diversification of grasses.</title>
        <authorList>
            <person name="Paterson A.H."/>
            <person name="Bowers J.E."/>
            <person name="Bruggmann R."/>
            <person name="Dubchak I."/>
            <person name="Grimwood J."/>
            <person name="Gundlach H."/>
            <person name="Haberer G."/>
            <person name="Hellsten U."/>
            <person name="Mitros T."/>
            <person name="Poliakov A."/>
            <person name="Schmutz J."/>
            <person name="Spannagl M."/>
            <person name="Tang H."/>
            <person name="Wang X."/>
            <person name="Wicker T."/>
            <person name="Bharti A.K."/>
            <person name="Chapman J."/>
            <person name="Feltus F.A."/>
            <person name="Gowik U."/>
            <person name="Grigoriev I.V."/>
            <person name="Lyons E."/>
            <person name="Maher C.A."/>
            <person name="Martis M."/>
            <person name="Narechania A."/>
            <person name="Otillar R.P."/>
            <person name="Penning B.W."/>
            <person name="Salamov A.A."/>
            <person name="Wang Y."/>
            <person name="Zhang L."/>
            <person name="Carpita N.C."/>
            <person name="Freeling M."/>
            <person name="Gingle A.R."/>
            <person name="Hash C.T."/>
            <person name="Keller B."/>
            <person name="Klein P."/>
            <person name="Kresovich S."/>
            <person name="McCann M.C."/>
            <person name="Ming R."/>
            <person name="Peterson D.G."/>
            <person name="Mehboob-ur-Rahman"/>
            <person name="Ware D."/>
            <person name="Westhoff P."/>
            <person name="Mayer K.F."/>
            <person name="Messing J."/>
            <person name="Rokhsar D.S."/>
        </authorList>
    </citation>
    <scope>NUCLEOTIDE SEQUENCE [LARGE SCALE GENOMIC DNA]</scope>
    <source>
        <strain evidence="3">cv. BTx623</strain>
    </source>
</reference>
<dbReference type="SUPFAM" id="SSF88697">
    <property type="entry name" value="PUA domain-like"/>
    <property type="match status" value="1"/>
</dbReference>
<dbReference type="OrthoDB" id="112749at2759"/>
<evidence type="ECO:0000313" key="2">
    <source>
        <dbReference type="EMBL" id="OQU90647.1"/>
    </source>
</evidence>
<organism evidence="2 3">
    <name type="scientific">Sorghum bicolor</name>
    <name type="common">Sorghum</name>
    <name type="synonym">Sorghum vulgare</name>
    <dbReference type="NCBI Taxonomy" id="4558"/>
    <lineage>
        <taxon>Eukaryota</taxon>
        <taxon>Viridiplantae</taxon>
        <taxon>Streptophyta</taxon>
        <taxon>Embryophyta</taxon>
        <taxon>Tracheophyta</taxon>
        <taxon>Spermatophyta</taxon>
        <taxon>Magnoliopsida</taxon>
        <taxon>Liliopsida</taxon>
        <taxon>Poales</taxon>
        <taxon>Poaceae</taxon>
        <taxon>PACMAD clade</taxon>
        <taxon>Panicoideae</taxon>
        <taxon>Andropogonodae</taxon>
        <taxon>Andropogoneae</taxon>
        <taxon>Sorghinae</taxon>
        <taxon>Sorghum</taxon>
    </lineage>
</organism>
<sequence>MTTSSDPAATPAPQSPGVGGVALSSCIGDLLRFVLSSHTGACPGDDLAAFPLSPSYCVRLVNDGELFGKLEASIQRCLEEGRLPGPPAVVGIPAAEEGPEERGWELLLLEKGAELKRMYDAVDFELHVQEPYFTQLRAGAKKVEGRLATGNYNRITQGSLLLFNKCLLLNIEAVRKYSSFSEMLEAEIISNVLPGISSIVEGVKVYRKFYTEEKENSSGVLAISVSKPTSQPYITMTDILAGLGYDGLGRLLGMAKTAGTVPDGLPPPRSALLSSCMRLLQPNVKGCSLTDGARALSKHVHRSRKGWWGNFNGSDSSKNQVASETVDSLLRECCWMNVHLTQPYGPVFEIRVHEGYGARWSQDGSKIKNCLRAFVPQTSRKNIISNCDTTKKKKSISFTVIVIVHMHIAIMLLS</sequence>
<dbReference type="Proteomes" id="UP000000768">
    <property type="component" value="Chromosome 1"/>
</dbReference>
<dbReference type="InterPro" id="IPR015947">
    <property type="entry name" value="PUA-like_sf"/>
</dbReference>
<dbReference type="PANTHER" id="PTHR34204">
    <property type="entry name" value="RNA-BINDING ASCH DOMAIN PROTEIN"/>
    <property type="match status" value="1"/>
</dbReference>
<feature type="domain" description="ASCH" evidence="1">
    <location>
        <begin position="126"/>
        <end position="229"/>
    </location>
</feature>
<dbReference type="InParanoid" id="A0A1Z5S3Y5"/>
<accession>A0A1Z5S3Y5</accession>